<dbReference type="Gene3D" id="3.40.50.1000">
    <property type="entry name" value="HAD superfamily/HAD-like"/>
    <property type="match status" value="1"/>
</dbReference>
<dbReference type="InterPro" id="IPR051400">
    <property type="entry name" value="HAD-like_hydrolase"/>
</dbReference>
<organism evidence="4 5">
    <name type="scientific">Pseudomonas arcuscaelestis</name>
    <dbReference type="NCBI Taxonomy" id="2710591"/>
    <lineage>
        <taxon>Bacteria</taxon>
        <taxon>Pseudomonadati</taxon>
        <taxon>Pseudomonadota</taxon>
        <taxon>Gammaproteobacteria</taxon>
        <taxon>Pseudomonadales</taxon>
        <taxon>Pseudomonadaceae</taxon>
        <taxon>Pseudomonas</taxon>
    </lineage>
</organism>
<name>A0ABS2C8M5_9PSED</name>
<dbReference type="RefSeq" id="WP_203585803.1">
    <property type="nucleotide sequence ID" value="NZ_JACOPV010000033.1"/>
</dbReference>
<gene>
    <name evidence="4" type="ORF">H8F21_28780</name>
</gene>
<dbReference type="InterPro" id="IPR023214">
    <property type="entry name" value="HAD_sf"/>
</dbReference>
<keyword evidence="2 4" id="KW-0378">Hydrolase</keyword>
<dbReference type="SFLD" id="SFLDS00003">
    <property type="entry name" value="Haloacid_Dehalogenase"/>
    <property type="match status" value="1"/>
</dbReference>
<proteinExistence type="predicted"/>
<evidence type="ECO:0000256" key="1">
    <source>
        <dbReference type="ARBA" id="ARBA00001946"/>
    </source>
</evidence>
<dbReference type="GO" id="GO:0016787">
    <property type="term" value="F:hydrolase activity"/>
    <property type="evidence" value="ECO:0007669"/>
    <property type="project" value="UniProtKB-KW"/>
</dbReference>
<dbReference type="Pfam" id="PF00702">
    <property type="entry name" value="Hydrolase"/>
    <property type="match status" value="1"/>
</dbReference>
<evidence type="ECO:0000256" key="3">
    <source>
        <dbReference type="ARBA" id="ARBA00022842"/>
    </source>
</evidence>
<dbReference type="EMBL" id="JACOPV010000033">
    <property type="protein sequence ID" value="MBM5461556.1"/>
    <property type="molecule type" value="Genomic_DNA"/>
</dbReference>
<dbReference type="NCBIfam" id="TIGR01549">
    <property type="entry name" value="HAD-SF-IA-v1"/>
    <property type="match status" value="1"/>
</dbReference>
<dbReference type="SFLD" id="SFLDG01129">
    <property type="entry name" value="C1.5:_HAD__Beta-PGM__Phosphata"/>
    <property type="match status" value="1"/>
</dbReference>
<comment type="cofactor">
    <cofactor evidence="1">
        <name>Mg(2+)</name>
        <dbReference type="ChEBI" id="CHEBI:18420"/>
    </cofactor>
</comment>
<keyword evidence="5" id="KW-1185">Reference proteome</keyword>
<dbReference type="PANTHER" id="PTHR46470">
    <property type="entry name" value="N-ACYLNEURAMINATE-9-PHOSPHATASE"/>
    <property type="match status" value="1"/>
</dbReference>
<evidence type="ECO:0000313" key="5">
    <source>
        <dbReference type="Proteomes" id="UP000745663"/>
    </source>
</evidence>
<reference evidence="4 5" key="1">
    <citation type="submission" date="2020-08" db="EMBL/GenBank/DDBJ databases">
        <title>Description of novel Pseudomonas species.</title>
        <authorList>
            <person name="Duman M."/>
            <person name="Mulet M."/>
            <person name="Altun S."/>
            <person name="Saticioglu I.B."/>
            <person name="Lalucat J."/>
            <person name="Garcia-Valdes E."/>
        </authorList>
    </citation>
    <scope>NUCLEOTIDE SEQUENCE [LARGE SCALE GENOMIC DNA]</scope>
    <source>
        <strain evidence="4 5">P66</strain>
    </source>
</reference>
<comment type="caution">
    <text evidence="4">The sequence shown here is derived from an EMBL/GenBank/DDBJ whole genome shotgun (WGS) entry which is preliminary data.</text>
</comment>
<dbReference type="Proteomes" id="UP000745663">
    <property type="component" value="Unassembled WGS sequence"/>
</dbReference>
<dbReference type="SUPFAM" id="SSF56784">
    <property type="entry name" value="HAD-like"/>
    <property type="match status" value="1"/>
</dbReference>
<protein>
    <submittedName>
        <fullName evidence="4">HAD family hydrolase</fullName>
    </submittedName>
</protein>
<dbReference type="InterPro" id="IPR006439">
    <property type="entry name" value="HAD-SF_hydro_IA"/>
</dbReference>
<keyword evidence="3" id="KW-0460">Magnesium</keyword>
<dbReference type="InterPro" id="IPR036412">
    <property type="entry name" value="HAD-like_sf"/>
</dbReference>
<sequence length="249" mass="28127">MKIYNTGRFDRLPDAILFDTDNTLYPYDPAHAAAQHAVREKVVSTFSIKREEFDAAFKEARNQVKARLKHTASSHSRLLYLQRMLEILGLGSQVLLALDFEQTYWRTFLSNATLFEGVKDTLDDLRLLGVPTAIVTDLTAQIQFRKVVYFGLDHYFDYIVTSEEAGYDKPHEAPFQIALEKMRPKGDCIWMIGDNPVNDIRGGRQKINAVTLQKTHAGVELGDGENAPDASFGNFSDLRKLIARLGEKG</sequence>
<dbReference type="PANTHER" id="PTHR46470:SF4">
    <property type="entry name" value="5-AMINO-6-(5-PHOSPHO-D-RIBITYLAMINO)URACIL PHOSPHATASE YIGB"/>
    <property type="match status" value="1"/>
</dbReference>
<dbReference type="Gene3D" id="1.10.150.520">
    <property type="match status" value="1"/>
</dbReference>
<evidence type="ECO:0000256" key="2">
    <source>
        <dbReference type="ARBA" id="ARBA00022801"/>
    </source>
</evidence>
<accession>A0ABS2C8M5</accession>
<evidence type="ECO:0000313" key="4">
    <source>
        <dbReference type="EMBL" id="MBM5461556.1"/>
    </source>
</evidence>